<dbReference type="InterPro" id="IPR003362">
    <property type="entry name" value="Bact_transf"/>
</dbReference>
<keyword evidence="2" id="KW-0472">Membrane</keyword>
<keyword evidence="2" id="KW-1133">Transmembrane helix</keyword>
<feature type="domain" description="Bacterial sugar transferase" evidence="3">
    <location>
        <begin position="26"/>
        <end position="219"/>
    </location>
</feature>
<proteinExistence type="inferred from homology"/>
<keyword evidence="5" id="KW-1185">Reference proteome</keyword>
<comment type="similarity">
    <text evidence="1">Belongs to the bacterial sugar transferase family.</text>
</comment>
<evidence type="ECO:0000313" key="5">
    <source>
        <dbReference type="Proteomes" id="UP000219020"/>
    </source>
</evidence>
<dbReference type="PANTHER" id="PTHR30576">
    <property type="entry name" value="COLANIC BIOSYNTHESIS UDP-GLUCOSE LIPID CARRIER TRANSFERASE"/>
    <property type="match status" value="1"/>
</dbReference>
<feature type="transmembrane region" description="Helical" evidence="2">
    <location>
        <begin position="31"/>
        <end position="52"/>
    </location>
</feature>
<reference evidence="5" key="1">
    <citation type="submission" date="2017-04" db="EMBL/GenBank/DDBJ databases">
        <title>Genome evolution of the luminous symbionts of deep sea anglerfish.</title>
        <authorList>
            <person name="Hendry T.A."/>
        </authorList>
    </citation>
    <scope>NUCLEOTIDE SEQUENCE [LARGE SCALE GENOMIC DNA]</scope>
</reference>
<keyword evidence="4" id="KW-0808">Transferase</keyword>
<evidence type="ECO:0000259" key="3">
    <source>
        <dbReference type="Pfam" id="PF02397"/>
    </source>
</evidence>
<dbReference type="GeneID" id="66951906"/>
<evidence type="ECO:0000256" key="2">
    <source>
        <dbReference type="SAM" id="Phobius"/>
    </source>
</evidence>
<dbReference type="Pfam" id="PF02397">
    <property type="entry name" value="Bac_transf"/>
    <property type="match status" value="1"/>
</dbReference>
<sequence length="224" mass="25947">MYHKNRVDTQHTYRKSDINPTTATIKRVFDILFSVIGLWLTLPLYPLIFIAIKLDSPGPILFRQIRIGRALPDRSLIFHMMKFRTMHIDAERVTGATWATESDPRVTRIGRFLRKSRLDELPQFINVIVGDMSIIGPRPERPSFYQELENAIPYFADRTYGVRPGITGLAQINQGYDTCIEDVRSKVGFDHSYALSLSSLRMWFKMDCYIIFKTIMVMVRGHGQ</sequence>
<dbReference type="PANTHER" id="PTHR30576:SF0">
    <property type="entry name" value="UNDECAPRENYL-PHOSPHATE N-ACETYLGALACTOSAMINYL 1-PHOSPHATE TRANSFERASE-RELATED"/>
    <property type="match status" value="1"/>
</dbReference>
<gene>
    <name evidence="4" type="ORF">BTN49_1979</name>
</gene>
<evidence type="ECO:0000313" key="4">
    <source>
        <dbReference type="EMBL" id="PCS22453.1"/>
    </source>
</evidence>
<comment type="caution">
    <text evidence="4">The sequence shown here is derived from an EMBL/GenBank/DDBJ whole genome shotgun (WGS) entry which is preliminary data.</text>
</comment>
<dbReference type="RefSeq" id="WP_097356668.1">
    <property type="nucleotide sequence ID" value="NZ_CAWNJE010000026.1"/>
</dbReference>
<protein>
    <submittedName>
        <fullName evidence="4">Sugar transferase SypR involved in lipopolysaccharide synthesis</fullName>
    </submittedName>
</protein>
<keyword evidence="2" id="KW-0812">Transmembrane</keyword>
<dbReference type="GO" id="GO:0016780">
    <property type="term" value="F:phosphotransferase activity, for other substituted phosphate groups"/>
    <property type="evidence" value="ECO:0007669"/>
    <property type="project" value="TreeGrafter"/>
</dbReference>
<evidence type="ECO:0000256" key="1">
    <source>
        <dbReference type="ARBA" id="ARBA00006464"/>
    </source>
</evidence>
<accession>A0A2A5T2Q7</accession>
<dbReference type="EMBL" id="NBYY01000020">
    <property type="protein sequence ID" value="PCS22453.1"/>
    <property type="molecule type" value="Genomic_DNA"/>
</dbReference>
<organism evidence="4 5">
    <name type="scientific">Candidatus Enterovibrio escicola</name>
    <dbReference type="NCBI Taxonomy" id="1927127"/>
    <lineage>
        <taxon>Bacteria</taxon>
        <taxon>Pseudomonadati</taxon>
        <taxon>Pseudomonadota</taxon>
        <taxon>Gammaproteobacteria</taxon>
        <taxon>Vibrionales</taxon>
        <taxon>Vibrionaceae</taxon>
        <taxon>Enterovibrio</taxon>
    </lineage>
</organism>
<name>A0A2A5T2Q7_9GAMM</name>
<dbReference type="AlphaFoldDB" id="A0A2A5T2Q7"/>
<dbReference type="Proteomes" id="UP000219020">
    <property type="component" value="Unassembled WGS sequence"/>
</dbReference>